<sequence length="109" mass="12222">SNILAKSSQALEKWLGDRTCFTEVEQERISMHHQKTNHLLIQTSTYGRAEAFLLEIINMKPPTGKFDIHHGVRIHGRCPGPHCNKVVTACYAQVLECRFLTGGCERCGG</sequence>
<dbReference type="AlphaFoldDB" id="A0A0L6U7X6"/>
<organism evidence="1 2">
    <name type="scientific">Puccinia sorghi</name>
    <dbReference type="NCBI Taxonomy" id="27349"/>
    <lineage>
        <taxon>Eukaryota</taxon>
        <taxon>Fungi</taxon>
        <taxon>Dikarya</taxon>
        <taxon>Basidiomycota</taxon>
        <taxon>Pucciniomycotina</taxon>
        <taxon>Pucciniomycetes</taxon>
        <taxon>Pucciniales</taxon>
        <taxon>Pucciniaceae</taxon>
        <taxon>Puccinia</taxon>
    </lineage>
</organism>
<dbReference type="Proteomes" id="UP000037035">
    <property type="component" value="Unassembled WGS sequence"/>
</dbReference>
<keyword evidence="2" id="KW-1185">Reference proteome</keyword>
<comment type="caution">
    <text evidence="1">The sequence shown here is derived from an EMBL/GenBank/DDBJ whole genome shotgun (WGS) entry which is preliminary data.</text>
</comment>
<dbReference type="VEuPathDB" id="FungiDB:VP01_9783g1"/>
<reference evidence="1 2" key="1">
    <citation type="submission" date="2015-08" db="EMBL/GenBank/DDBJ databases">
        <title>Next Generation Sequencing and Analysis of the Genome of Puccinia sorghi L Schw, the Causal Agent of Maize Common Rust.</title>
        <authorList>
            <person name="Rochi L."/>
            <person name="Burguener G."/>
            <person name="Darino M."/>
            <person name="Turjanski A."/>
            <person name="Kreff E."/>
            <person name="Dieguez M.J."/>
            <person name="Sacco F."/>
        </authorList>
    </citation>
    <scope>NUCLEOTIDE SEQUENCE [LARGE SCALE GENOMIC DNA]</scope>
    <source>
        <strain evidence="1 2">RO10H11247</strain>
    </source>
</reference>
<proteinExistence type="predicted"/>
<evidence type="ECO:0000313" key="1">
    <source>
        <dbReference type="EMBL" id="KNZ43865.1"/>
    </source>
</evidence>
<accession>A0A0L6U7X6</accession>
<feature type="non-terminal residue" evidence="1">
    <location>
        <position position="1"/>
    </location>
</feature>
<dbReference type="EMBL" id="LAVV01015473">
    <property type="protein sequence ID" value="KNZ43865.1"/>
    <property type="molecule type" value="Genomic_DNA"/>
</dbReference>
<name>A0A0L6U7X6_9BASI</name>
<gene>
    <name evidence="1" type="ORF">VP01_9783g1</name>
</gene>
<protein>
    <submittedName>
        <fullName evidence="1">Uncharacterized protein</fullName>
    </submittedName>
</protein>
<evidence type="ECO:0000313" key="2">
    <source>
        <dbReference type="Proteomes" id="UP000037035"/>
    </source>
</evidence>